<feature type="compositionally biased region" description="Polar residues" evidence="1">
    <location>
        <begin position="1"/>
        <end position="13"/>
    </location>
</feature>
<sequence>MTQNHFFFQNGHTQIKKKGGDSNKKGRNKATTGSFYIKQNKSILNISSTPFVSYRSILYTKKKKKPKKTMDQ</sequence>
<name>A0A165ABX5_9CRUS</name>
<dbReference type="Proteomes" id="UP000076858">
    <property type="component" value="Unassembled WGS sequence"/>
</dbReference>
<proteinExistence type="predicted"/>
<organism evidence="2 3">
    <name type="scientific">Daphnia magna</name>
    <dbReference type="NCBI Taxonomy" id="35525"/>
    <lineage>
        <taxon>Eukaryota</taxon>
        <taxon>Metazoa</taxon>
        <taxon>Ecdysozoa</taxon>
        <taxon>Arthropoda</taxon>
        <taxon>Crustacea</taxon>
        <taxon>Branchiopoda</taxon>
        <taxon>Diplostraca</taxon>
        <taxon>Cladocera</taxon>
        <taxon>Anomopoda</taxon>
        <taxon>Daphniidae</taxon>
        <taxon>Daphnia</taxon>
    </lineage>
</organism>
<dbReference type="AlphaFoldDB" id="A0A165ABX5"/>
<comment type="caution">
    <text evidence="2">The sequence shown here is derived from an EMBL/GenBank/DDBJ whole genome shotgun (WGS) entry which is preliminary data.</text>
</comment>
<dbReference type="EMBL" id="LRGB01000634">
    <property type="protein sequence ID" value="KZS17427.1"/>
    <property type="molecule type" value="Genomic_DNA"/>
</dbReference>
<keyword evidence="3" id="KW-1185">Reference proteome</keyword>
<feature type="region of interest" description="Disordered" evidence="1">
    <location>
        <begin position="1"/>
        <end position="33"/>
    </location>
</feature>
<protein>
    <submittedName>
        <fullName evidence="2">Uncharacterized protein</fullName>
    </submittedName>
</protein>
<evidence type="ECO:0000313" key="3">
    <source>
        <dbReference type="Proteomes" id="UP000076858"/>
    </source>
</evidence>
<accession>A0A165ABX5</accession>
<reference evidence="2 3" key="1">
    <citation type="submission" date="2016-03" db="EMBL/GenBank/DDBJ databases">
        <title>EvidentialGene: Evidence-directed Construction of Genes on Genomes.</title>
        <authorList>
            <person name="Gilbert D.G."/>
            <person name="Choi J.-H."/>
            <person name="Mockaitis K."/>
            <person name="Colbourne J."/>
            <person name="Pfrender M."/>
        </authorList>
    </citation>
    <scope>NUCLEOTIDE SEQUENCE [LARGE SCALE GENOMIC DNA]</scope>
    <source>
        <strain evidence="2 3">Xinb3</strain>
        <tissue evidence="2">Complete organism</tissue>
    </source>
</reference>
<gene>
    <name evidence="2" type="ORF">APZ42_016620</name>
</gene>
<evidence type="ECO:0000256" key="1">
    <source>
        <dbReference type="SAM" id="MobiDB-lite"/>
    </source>
</evidence>
<evidence type="ECO:0000313" key="2">
    <source>
        <dbReference type="EMBL" id="KZS17427.1"/>
    </source>
</evidence>